<organism evidence="1 2">
    <name type="scientific">Dallia pectoralis</name>
    <name type="common">Alaska blackfish</name>
    <dbReference type="NCBI Taxonomy" id="75939"/>
    <lineage>
        <taxon>Eukaryota</taxon>
        <taxon>Metazoa</taxon>
        <taxon>Chordata</taxon>
        <taxon>Craniata</taxon>
        <taxon>Vertebrata</taxon>
        <taxon>Euteleostomi</taxon>
        <taxon>Actinopterygii</taxon>
        <taxon>Neopterygii</taxon>
        <taxon>Teleostei</taxon>
        <taxon>Protacanthopterygii</taxon>
        <taxon>Esociformes</taxon>
        <taxon>Umbridae</taxon>
        <taxon>Dallia</taxon>
    </lineage>
</organism>
<comment type="caution">
    <text evidence="1">The sequence shown here is derived from an EMBL/GenBank/DDBJ whole genome shotgun (WGS) entry which is preliminary data.</text>
</comment>
<proteinExistence type="predicted"/>
<gene>
    <name evidence="1" type="ORF">DPEC_G00279800</name>
</gene>
<dbReference type="Proteomes" id="UP001157502">
    <property type="component" value="Chromosome 25"/>
</dbReference>
<name>A0ACC2FME4_DALPE</name>
<evidence type="ECO:0000313" key="2">
    <source>
        <dbReference type="Proteomes" id="UP001157502"/>
    </source>
</evidence>
<sequence length="107" mass="11534">MSVLTPHSRLFPASPCLLQGPASLHRSRAPLVDVVPGQRWNGAVSAVGLWRSALIPLKAAPVRAQLVAPHPGPRGPDPVWMWGRNARMQLCCGSVSGRTQLDRCLLI</sequence>
<protein>
    <submittedName>
        <fullName evidence="1">Uncharacterized protein</fullName>
    </submittedName>
</protein>
<accession>A0ACC2FME4</accession>
<reference evidence="1" key="1">
    <citation type="submission" date="2021-05" db="EMBL/GenBank/DDBJ databases">
        <authorList>
            <person name="Pan Q."/>
            <person name="Jouanno E."/>
            <person name="Zahm M."/>
            <person name="Klopp C."/>
            <person name="Cabau C."/>
            <person name="Louis A."/>
            <person name="Berthelot C."/>
            <person name="Parey E."/>
            <person name="Roest Crollius H."/>
            <person name="Montfort J."/>
            <person name="Robinson-Rechavi M."/>
            <person name="Bouchez O."/>
            <person name="Lampietro C."/>
            <person name="Lopez Roques C."/>
            <person name="Donnadieu C."/>
            <person name="Postlethwait J."/>
            <person name="Bobe J."/>
            <person name="Dillon D."/>
            <person name="Chandos A."/>
            <person name="von Hippel F."/>
            <person name="Guiguen Y."/>
        </authorList>
    </citation>
    <scope>NUCLEOTIDE SEQUENCE</scope>
    <source>
        <strain evidence="1">YG-Jan2019</strain>
    </source>
</reference>
<evidence type="ECO:0000313" key="1">
    <source>
        <dbReference type="EMBL" id="KAJ7992545.1"/>
    </source>
</evidence>
<dbReference type="EMBL" id="CM055752">
    <property type="protein sequence ID" value="KAJ7992545.1"/>
    <property type="molecule type" value="Genomic_DNA"/>
</dbReference>
<keyword evidence="2" id="KW-1185">Reference proteome</keyword>